<evidence type="ECO:0000256" key="3">
    <source>
        <dbReference type="ARBA" id="ARBA00022989"/>
    </source>
</evidence>
<dbReference type="PANTHER" id="PTHR36926">
    <property type="entry name" value="COLICIN V PRODUCTION PROTEIN"/>
    <property type="match status" value="1"/>
</dbReference>
<reference evidence="7" key="1">
    <citation type="submission" date="2006-08" db="EMBL/GenBank/DDBJ databases">
        <title>Complete sequence of Alkalilimnicola ehrilichei MLHE-1.</title>
        <authorList>
            <person name="Copeland A."/>
            <person name="Lucas S."/>
            <person name="Lapidus A."/>
            <person name="Barry K."/>
            <person name="Detter J.C."/>
            <person name="Glavina del Rio T."/>
            <person name="Hammon N."/>
            <person name="Israni S."/>
            <person name="Dalin E."/>
            <person name="Tice H."/>
            <person name="Pitluck S."/>
            <person name="Sims D."/>
            <person name="Brettin T."/>
            <person name="Bruce D."/>
            <person name="Han C."/>
            <person name="Tapia R."/>
            <person name="Gilna P."/>
            <person name="Schmutz J."/>
            <person name="Larimer F."/>
            <person name="Land M."/>
            <person name="Hauser L."/>
            <person name="Kyrpides N."/>
            <person name="Mikhailova N."/>
            <person name="Oremland R.S."/>
            <person name="Hoeft S.E."/>
            <person name="Switzer-Blum J."/>
            <person name="Kulp T."/>
            <person name="King G."/>
            <person name="Tabita R."/>
            <person name="Witte B."/>
            <person name="Santini J.M."/>
            <person name="Basu P."/>
            <person name="Hollibaugh J.T."/>
            <person name="Xie G."/>
            <person name="Stolz J.F."/>
            <person name="Richardson P."/>
        </authorList>
    </citation>
    <scope>NUCLEOTIDE SEQUENCE [LARGE SCALE GENOMIC DNA]</scope>
    <source>
        <strain evidence="7">ATCC BAA-1101 / DSM 17681 / MLHE-1</strain>
    </source>
</reference>
<dbReference type="GO" id="GO:0009403">
    <property type="term" value="P:toxin biosynthetic process"/>
    <property type="evidence" value="ECO:0007669"/>
    <property type="project" value="InterPro"/>
</dbReference>
<evidence type="ECO:0000256" key="1">
    <source>
        <dbReference type="ARBA" id="ARBA00004141"/>
    </source>
</evidence>
<feature type="transmembrane region" description="Helical" evidence="5">
    <location>
        <begin position="61"/>
        <end position="88"/>
    </location>
</feature>
<keyword evidence="7" id="KW-1185">Reference proteome</keyword>
<dbReference type="Pfam" id="PF02674">
    <property type="entry name" value="Colicin_V"/>
    <property type="match status" value="1"/>
</dbReference>
<organism evidence="6 7">
    <name type="scientific">Alkalilimnicola ehrlichii (strain ATCC BAA-1101 / DSM 17681 / MLHE-1)</name>
    <dbReference type="NCBI Taxonomy" id="187272"/>
    <lineage>
        <taxon>Bacteria</taxon>
        <taxon>Pseudomonadati</taxon>
        <taxon>Pseudomonadota</taxon>
        <taxon>Gammaproteobacteria</taxon>
        <taxon>Chromatiales</taxon>
        <taxon>Ectothiorhodospiraceae</taxon>
        <taxon>Alkalilimnicola</taxon>
    </lineage>
</organism>
<evidence type="ECO:0000256" key="4">
    <source>
        <dbReference type="ARBA" id="ARBA00023136"/>
    </source>
</evidence>
<proteinExistence type="predicted"/>
<dbReference type="Proteomes" id="UP000001962">
    <property type="component" value="Chromosome"/>
</dbReference>
<evidence type="ECO:0000313" key="6">
    <source>
        <dbReference type="EMBL" id="ABI56590.1"/>
    </source>
</evidence>
<gene>
    <name evidence="6" type="ordered locus">Mlg_1241</name>
</gene>
<feature type="transmembrane region" description="Helical" evidence="5">
    <location>
        <begin position="31"/>
        <end position="49"/>
    </location>
</feature>
<dbReference type="InterPro" id="IPR003825">
    <property type="entry name" value="Colicin-V_CvpA"/>
</dbReference>
<dbReference type="RefSeq" id="WP_011628985.1">
    <property type="nucleotide sequence ID" value="NC_008340.1"/>
</dbReference>
<dbReference type="eggNOG" id="COG1286">
    <property type="taxonomic scope" value="Bacteria"/>
</dbReference>
<dbReference type="KEGG" id="aeh:Mlg_1241"/>
<dbReference type="AlphaFoldDB" id="Q0A997"/>
<dbReference type="PANTHER" id="PTHR36926:SF1">
    <property type="entry name" value="COLICIN V PRODUCTION PROTEIN"/>
    <property type="match status" value="1"/>
</dbReference>
<dbReference type="EMBL" id="CP000453">
    <property type="protein sequence ID" value="ABI56590.1"/>
    <property type="molecule type" value="Genomic_DNA"/>
</dbReference>
<evidence type="ECO:0000313" key="7">
    <source>
        <dbReference type="Proteomes" id="UP000001962"/>
    </source>
</evidence>
<evidence type="ECO:0000256" key="2">
    <source>
        <dbReference type="ARBA" id="ARBA00022692"/>
    </source>
</evidence>
<accession>Q0A997</accession>
<comment type="subcellular location">
    <subcellularLocation>
        <location evidence="1">Membrane</location>
        <topology evidence="1">Multi-pass membrane protein</topology>
    </subcellularLocation>
</comment>
<evidence type="ECO:0000256" key="5">
    <source>
        <dbReference type="SAM" id="Phobius"/>
    </source>
</evidence>
<dbReference type="InterPro" id="IPR052719">
    <property type="entry name" value="CvpA-like"/>
</dbReference>
<protein>
    <submittedName>
        <fullName evidence="6">Colicin V production protein</fullName>
    </submittedName>
</protein>
<sequence>MNWLDIAILGVVGVSALLSLIRGLSREVISLLAWILAIWAGLTLAAPLSEHLTPWIDSPTLRIGAAFVGLFVGVLVAGALVNLVMTKLVGSTGFSGTDRLLGMIFGVLRGLVVVSVVVLIMGLTPMPEEPFWQESTMIGGLEPWVCRVGADEWMQRLFEYGEAAEGLMPEQTYWQSYCAGGASGTSAPETPVVPDEL</sequence>
<name>Q0A997_ALKEH</name>
<dbReference type="HOGENOM" id="CLU_092720_2_3_6"/>
<keyword evidence="3 5" id="KW-1133">Transmembrane helix</keyword>
<keyword evidence="2 5" id="KW-0812">Transmembrane</keyword>
<feature type="transmembrane region" description="Helical" evidence="5">
    <location>
        <begin position="100"/>
        <end position="123"/>
    </location>
</feature>
<dbReference type="OrthoDB" id="9810601at2"/>
<keyword evidence="4 5" id="KW-0472">Membrane</keyword>
<feature type="transmembrane region" description="Helical" evidence="5">
    <location>
        <begin position="6"/>
        <end position="24"/>
    </location>
</feature>
<dbReference type="GO" id="GO:0016020">
    <property type="term" value="C:membrane"/>
    <property type="evidence" value="ECO:0007669"/>
    <property type="project" value="UniProtKB-SubCell"/>
</dbReference>